<dbReference type="VEuPathDB" id="FungiDB:VP01_427g1"/>
<keyword evidence="1" id="KW-1133">Transmembrane helix</keyword>
<proteinExistence type="predicted"/>
<reference evidence="2 3" key="1">
    <citation type="submission" date="2015-08" db="EMBL/GenBank/DDBJ databases">
        <title>Next Generation Sequencing and Analysis of the Genome of Puccinia sorghi L Schw, the Causal Agent of Maize Common Rust.</title>
        <authorList>
            <person name="Rochi L."/>
            <person name="Burguener G."/>
            <person name="Darino M."/>
            <person name="Turjanski A."/>
            <person name="Kreff E."/>
            <person name="Dieguez M.J."/>
            <person name="Sacco F."/>
        </authorList>
    </citation>
    <scope>NUCLEOTIDE SEQUENCE [LARGE SCALE GENOMIC DNA]</scope>
    <source>
        <strain evidence="2 3">RO10H11247</strain>
    </source>
</reference>
<keyword evidence="3" id="KW-1185">Reference proteome</keyword>
<keyword evidence="1" id="KW-0812">Transmembrane</keyword>
<evidence type="ECO:0000313" key="3">
    <source>
        <dbReference type="Proteomes" id="UP000037035"/>
    </source>
</evidence>
<keyword evidence="1" id="KW-0472">Membrane</keyword>
<comment type="caution">
    <text evidence="2">The sequence shown here is derived from an EMBL/GenBank/DDBJ whole genome shotgun (WGS) entry which is preliminary data.</text>
</comment>
<feature type="transmembrane region" description="Helical" evidence="1">
    <location>
        <begin position="49"/>
        <end position="71"/>
    </location>
</feature>
<name>A0A0L6US69_9BASI</name>
<evidence type="ECO:0000313" key="2">
    <source>
        <dbReference type="EMBL" id="KNZ50700.1"/>
    </source>
</evidence>
<accession>A0A0L6US69</accession>
<dbReference type="AlphaFoldDB" id="A0A0L6US69"/>
<evidence type="ECO:0000256" key="1">
    <source>
        <dbReference type="SAM" id="Phobius"/>
    </source>
</evidence>
<sequence length="451" mass="52068">MFLDLFQQLYFHLTQTNVSFLTQWLHHFCSTPSPDIFNQRSSEEMWLNFFLFLLISQLSSLFLSIINATLIHHSSMIVMRYHSSNVFIDVCFLKPINITVGFLPYFPQLGPIQSRNPLPLSKLFTTLLEIEVKNSTDTPKKILLCQILVAGIPRISQYMKWRRYVKLSKDIRHQLLTSRIRIQDSSIENLDGISRNIRSVGNKAVTITIQLVLENQITKYSSFGPVLTATFGQGRLGVERTQAEFKFLLSFFFSFVFKFFTAHSAPVTAKITTFICGKIMHHTERKTCTLHRNCDSIVTCTGQSLQEEEVIILQEKEVVILQEEEFISLQEERNWGCYSWKEGILIVRGRKEVWEERPRPPNPGGTLCIQVCTAFIASCMEFLVAMQRLHRKISSHMQGFTAFIVSCMECLVEACGQHRNICKWLQGLHSPCSITHGRIWIVAWAIWKQIT</sequence>
<dbReference type="Proteomes" id="UP000037035">
    <property type="component" value="Unassembled WGS sequence"/>
</dbReference>
<organism evidence="2 3">
    <name type="scientific">Puccinia sorghi</name>
    <dbReference type="NCBI Taxonomy" id="27349"/>
    <lineage>
        <taxon>Eukaryota</taxon>
        <taxon>Fungi</taxon>
        <taxon>Dikarya</taxon>
        <taxon>Basidiomycota</taxon>
        <taxon>Pucciniomycotina</taxon>
        <taxon>Pucciniomycetes</taxon>
        <taxon>Pucciniales</taxon>
        <taxon>Pucciniaceae</taxon>
        <taxon>Puccinia</taxon>
    </lineage>
</organism>
<gene>
    <name evidence="2" type="ORF">VP01_427g1</name>
</gene>
<protein>
    <submittedName>
        <fullName evidence="2">Uncharacterized protein</fullName>
    </submittedName>
</protein>
<dbReference type="EMBL" id="LAVV01009368">
    <property type="protein sequence ID" value="KNZ50700.1"/>
    <property type="molecule type" value="Genomic_DNA"/>
</dbReference>